<evidence type="ECO:0000313" key="3">
    <source>
        <dbReference type="Proteomes" id="UP000799764"/>
    </source>
</evidence>
<evidence type="ECO:0000256" key="1">
    <source>
        <dbReference type="SAM" id="SignalP"/>
    </source>
</evidence>
<reference evidence="2" key="1">
    <citation type="journal article" date="2020" name="Stud. Mycol.">
        <title>101 Dothideomycetes genomes: a test case for predicting lifestyles and emergence of pathogens.</title>
        <authorList>
            <person name="Haridas S."/>
            <person name="Albert R."/>
            <person name="Binder M."/>
            <person name="Bloem J."/>
            <person name="Labutti K."/>
            <person name="Salamov A."/>
            <person name="Andreopoulos B."/>
            <person name="Baker S."/>
            <person name="Barry K."/>
            <person name="Bills G."/>
            <person name="Bluhm B."/>
            <person name="Cannon C."/>
            <person name="Castanera R."/>
            <person name="Culley D."/>
            <person name="Daum C."/>
            <person name="Ezra D."/>
            <person name="Gonzalez J."/>
            <person name="Henrissat B."/>
            <person name="Kuo A."/>
            <person name="Liang C."/>
            <person name="Lipzen A."/>
            <person name="Lutzoni F."/>
            <person name="Magnuson J."/>
            <person name="Mondo S."/>
            <person name="Nolan M."/>
            <person name="Ohm R."/>
            <person name="Pangilinan J."/>
            <person name="Park H.-J."/>
            <person name="Ramirez L."/>
            <person name="Alfaro M."/>
            <person name="Sun H."/>
            <person name="Tritt A."/>
            <person name="Yoshinaga Y."/>
            <person name="Zwiers L.-H."/>
            <person name="Turgeon B."/>
            <person name="Goodwin S."/>
            <person name="Spatafora J."/>
            <person name="Crous P."/>
            <person name="Grigoriev I."/>
        </authorList>
    </citation>
    <scope>NUCLEOTIDE SEQUENCE</scope>
    <source>
        <strain evidence="2">CBS 690.94</strain>
    </source>
</reference>
<dbReference type="EMBL" id="MU001497">
    <property type="protein sequence ID" value="KAF2447147.1"/>
    <property type="molecule type" value="Genomic_DNA"/>
</dbReference>
<gene>
    <name evidence="2" type="ORF">P171DRAFT_246600</name>
</gene>
<keyword evidence="1" id="KW-0732">Signal</keyword>
<sequence length="79" mass="8957">MEMCSCLFILVLVSAHLGADIRTPFLCNPSNPPLIASALALPSSQADRDPSYRIRAFRKQRLNQKSPSCWIYERQVHVQ</sequence>
<comment type="caution">
    <text evidence="2">The sequence shown here is derived from an EMBL/GenBank/DDBJ whole genome shotgun (WGS) entry which is preliminary data.</text>
</comment>
<feature type="signal peptide" evidence="1">
    <location>
        <begin position="1"/>
        <end position="18"/>
    </location>
</feature>
<dbReference type="AlphaFoldDB" id="A0A9P4PND9"/>
<organism evidence="2 3">
    <name type="scientific">Karstenula rhodostoma CBS 690.94</name>
    <dbReference type="NCBI Taxonomy" id="1392251"/>
    <lineage>
        <taxon>Eukaryota</taxon>
        <taxon>Fungi</taxon>
        <taxon>Dikarya</taxon>
        <taxon>Ascomycota</taxon>
        <taxon>Pezizomycotina</taxon>
        <taxon>Dothideomycetes</taxon>
        <taxon>Pleosporomycetidae</taxon>
        <taxon>Pleosporales</taxon>
        <taxon>Massarineae</taxon>
        <taxon>Didymosphaeriaceae</taxon>
        <taxon>Karstenula</taxon>
    </lineage>
</organism>
<feature type="chain" id="PRO_5040238887" description="Secreted protein" evidence="1">
    <location>
        <begin position="19"/>
        <end position="79"/>
    </location>
</feature>
<evidence type="ECO:0000313" key="2">
    <source>
        <dbReference type="EMBL" id="KAF2447147.1"/>
    </source>
</evidence>
<accession>A0A9P4PND9</accession>
<name>A0A9P4PND9_9PLEO</name>
<proteinExistence type="predicted"/>
<evidence type="ECO:0008006" key="4">
    <source>
        <dbReference type="Google" id="ProtNLM"/>
    </source>
</evidence>
<protein>
    <recommendedName>
        <fullName evidence="4">Secreted protein</fullName>
    </recommendedName>
</protein>
<keyword evidence="3" id="KW-1185">Reference proteome</keyword>
<dbReference type="Proteomes" id="UP000799764">
    <property type="component" value="Unassembled WGS sequence"/>
</dbReference>